<dbReference type="PRINTS" id="PR00421">
    <property type="entry name" value="THIOREDOXIN"/>
</dbReference>
<name>A0A6G1IXY7_9PLEO</name>
<gene>
    <name evidence="4" type="ORF">K458DRAFT_488206</name>
</gene>
<sequence>MPDKTIHINSSSHFSTTLAAATYNIVDFYADWCGPCKTIAPVFHALAEKETKAGRIQFLKVDVDACQDVARKYGVSAMPTFLVFKSGSVIETIRGANPSALTAAVRKAANDSASGPASRGAYFSSKGYTLGSATTPSRPANASAGMFGGLQGMLSGQGGFADKVVRFFALYFVTLLSFDSFKAAEESPFNLRGRR</sequence>
<evidence type="ECO:0000259" key="3">
    <source>
        <dbReference type="PROSITE" id="PS51352"/>
    </source>
</evidence>
<evidence type="ECO:0000256" key="2">
    <source>
        <dbReference type="ARBA" id="ARBA00023157"/>
    </source>
</evidence>
<dbReference type="Pfam" id="PF00085">
    <property type="entry name" value="Thioredoxin"/>
    <property type="match status" value="1"/>
</dbReference>
<evidence type="ECO:0000256" key="1">
    <source>
        <dbReference type="ARBA" id="ARBA00008987"/>
    </source>
</evidence>
<feature type="domain" description="Thioredoxin" evidence="3">
    <location>
        <begin position="1"/>
        <end position="110"/>
    </location>
</feature>
<evidence type="ECO:0000313" key="4">
    <source>
        <dbReference type="EMBL" id="KAF2682988.1"/>
    </source>
</evidence>
<dbReference type="EMBL" id="MU005585">
    <property type="protein sequence ID" value="KAF2682988.1"/>
    <property type="molecule type" value="Genomic_DNA"/>
</dbReference>
<dbReference type="PROSITE" id="PS00194">
    <property type="entry name" value="THIOREDOXIN_1"/>
    <property type="match status" value="1"/>
</dbReference>
<organism evidence="4 5">
    <name type="scientific">Lentithecium fluviatile CBS 122367</name>
    <dbReference type="NCBI Taxonomy" id="1168545"/>
    <lineage>
        <taxon>Eukaryota</taxon>
        <taxon>Fungi</taxon>
        <taxon>Dikarya</taxon>
        <taxon>Ascomycota</taxon>
        <taxon>Pezizomycotina</taxon>
        <taxon>Dothideomycetes</taxon>
        <taxon>Pleosporomycetidae</taxon>
        <taxon>Pleosporales</taxon>
        <taxon>Massarineae</taxon>
        <taxon>Lentitheciaceae</taxon>
        <taxon>Lentithecium</taxon>
    </lineage>
</organism>
<dbReference type="PANTHER" id="PTHR46115">
    <property type="entry name" value="THIOREDOXIN-LIKE PROTEIN 1"/>
    <property type="match status" value="1"/>
</dbReference>
<dbReference type="InterPro" id="IPR036249">
    <property type="entry name" value="Thioredoxin-like_sf"/>
</dbReference>
<dbReference type="CDD" id="cd02947">
    <property type="entry name" value="TRX_family"/>
    <property type="match status" value="1"/>
</dbReference>
<dbReference type="Proteomes" id="UP000799291">
    <property type="component" value="Unassembled WGS sequence"/>
</dbReference>
<evidence type="ECO:0000313" key="5">
    <source>
        <dbReference type="Proteomes" id="UP000799291"/>
    </source>
</evidence>
<keyword evidence="5" id="KW-1185">Reference proteome</keyword>
<dbReference type="OrthoDB" id="19690at2759"/>
<comment type="similarity">
    <text evidence="1">Belongs to the thioredoxin family.</text>
</comment>
<dbReference type="SUPFAM" id="SSF52833">
    <property type="entry name" value="Thioredoxin-like"/>
    <property type="match status" value="1"/>
</dbReference>
<accession>A0A6G1IXY7</accession>
<protein>
    <submittedName>
        <fullName evidence="4">Thioredoxin-domain-containing protein</fullName>
    </submittedName>
</protein>
<dbReference type="Gene3D" id="3.40.30.10">
    <property type="entry name" value="Glutaredoxin"/>
    <property type="match status" value="1"/>
</dbReference>
<reference evidence="4" key="1">
    <citation type="journal article" date="2020" name="Stud. Mycol.">
        <title>101 Dothideomycetes genomes: a test case for predicting lifestyles and emergence of pathogens.</title>
        <authorList>
            <person name="Haridas S."/>
            <person name="Albert R."/>
            <person name="Binder M."/>
            <person name="Bloem J."/>
            <person name="Labutti K."/>
            <person name="Salamov A."/>
            <person name="Andreopoulos B."/>
            <person name="Baker S."/>
            <person name="Barry K."/>
            <person name="Bills G."/>
            <person name="Bluhm B."/>
            <person name="Cannon C."/>
            <person name="Castanera R."/>
            <person name="Culley D."/>
            <person name="Daum C."/>
            <person name="Ezra D."/>
            <person name="Gonzalez J."/>
            <person name="Henrissat B."/>
            <person name="Kuo A."/>
            <person name="Liang C."/>
            <person name="Lipzen A."/>
            <person name="Lutzoni F."/>
            <person name="Magnuson J."/>
            <person name="Mondo S."/>
            <person name="Nolan M."/>
            <person name="Ohm R."/>
            <person name="Pangilinan J."/>
            <person name="Park H.-J."/>
            <person name="Ramirez L."/>
            <person name="Alfaro M."/>
            <person name="Sun H."/>
            <person name="Tritt A."/>
            <person name="Yoshinaga Y."/>
            <person name="Zwiers L.-H."/>
            <person name="Turgeon B."/>
            <person name="Goodwin S."/>
            <person name="Spatafora J."/>
            <person name="Crous P."/>
            <person name="Grigoriev I."/>
        </authorList>
    </citation>
    <scope>NUCLEOTIDE SEQUENCE</scope>
    <source>
        <strain evidence="4">CBS 122367</strain>
    </source>
</reference>
<dbReference type="InterPro" id="IPR013766">
    <property type="entry name" value="Thioredoxin_domain"/>
</dbReference>
<dbReference type="InterPro" id="IPR017937">
    <property type="entry name" value="Thioredoxin_CS"/>
</dbReference>
<dbReference type="AlphaFoldDB" id="A0A6G1IXY7"/>
<keyword evidence="2" id="KW-1015">Disulfide bond</keyword>
<proteinExistence type="inferred from homology"/>
<dbReference type="PROSITE" id="PS51352">
    <property type="entry name" value="THIOREDOXIN_2"/>
    <property type="match status" value="1"/>
</dbReference>